<reference evidence="3 4" key="1">
    <citation type="submission" date="2020-03" db="EMBL/GenBank/DDBJ databases">
        <title>Genomic Encyclopedia of Type Strains, Phase IV (KMG-IV): sequencing the most valuable type-strain genomes for metagenomic binning, comparative biology and taxonomic classification.</title>
        <authorList>
            <person name="Goeker M."/>
        </authorList>
    </citation>
    <scope>NUCLEOTIDE SEQUENCE [LARGE SCALE GENOMIC DNA]</scope>
    <source>
        <strain evidence="3 4">DSM 103870</strain>
    </source>
</reference>
<organism evidence="3 4">
    <name type="scientific">Pseudochelatococcus lubricantis</name>
    <dbReference type="NCBI Taxonomy" id="1538102"/>
    <lineage>
        <taxon>Bacteria</taxon>
        <taxon>Pseudomonadati</taxon>
        <taxon>Pseudomonadota</taxon>
        <taxon>Alphaproteobacteria</taxon>
        <taxon>Hyphomicrobiales</taxon>
        <taxon>Chelatococcaceae</taxon>
        <taxon>Pseudochelatococcus</taxon>
    </lineage>
</organism>
<evidence type="ECO:0000313" key="3">
    <source>
        <dbReference type="EMBL" id="NIJ60254.1"/>
    </source>
</evidence>
<evidence type="ECO:0000313" key="4">
    <source>
        <dbReference type="Proteomes" id="UP001429580"/>
    </source>
</evidence>
<comment type="caution">
    <text evidence="3">The sequence shown here is derived from an EMBL/GenBank/DDBJ whole genome shotgun (WGS) entry which is preliminary data.</text>
</comment>
<evidence type="ECO:0000256" key="1">
    <source>
        <dbReference type="ARBA" id="ARBA00022612"/>
    </source>
</evidence>
<gene>
    <name evidence="3" type="ORF">FHS82_004124</name>
</gene>
<dbReference type="NCBIfam" id="TIGR01630">
    <property type="entry name" value="psiM2_ORF9"/>
    <property type="match status" value="1"/>
</dbReference>
<dbReference type="InterPro" id="IPR006517">
    <property type="entry name" value="Phage_terminase_lsu-like_C"/>
</dbReference>
<name>A0ABX0V718_9HYPH</name>
<accession>A0ABX0V718</accession>
<keyword evidence="1" id="KW-1188">Viral release from host cell</keyword>
<keyword evidence="4" id="KW-1185">Reference proteome</keyword>
<protein>
    <submittedName>
        <fullName evidence="3">Phage terminase large subunit-like protein</fullName>
    </submittedName>
</protein>
<proteinExistence type="predicted"/>
<dbReference type="Gene3D" id="3.30.420.240">
    <property type="match status" value="1"/>
</dbReference>
<evidence type="ECO:0000259" key="2">
    <source>
        <dbReference type="Pfam" id="PF17289"/>
    </source>
</evidence>
<dbReference type="Pfam" id="PF17289">
    <property type="entry name" value="Terminase_6C"/>
    <property type="match status" value="1"/>
</dbReference>
<dbReference type="EMBL" id="JAASQI010000017">
    <property type="protein sequence ID" value="NIJ60254.1"/>
    <property type="molecule type" value="Genomic_DNA"/>
</dbReference>
<feature type="domain" description="Terminase large subunit gp17-like C-terminal" evidence="2">
    <location>
        <begin position="298"/>
        <end position="439"/>
    </location>
</feature>
<dbReference type="RefSeq" id="WP_246225480.1">
    <property type="nucleotide sequence ID" value="NZ_JAASQI010000017.1"/>
</dbReference>
<dbReference type="InterPro" id="IPR035421">
    <property type="entry name" value="Terminase_6C"/>
</dbReference>
<dbReference type="Proteomes" id="UP001429580">
    <property type="component" value="Unassembled WGS sequence"/>
</dbReference>
<sequence>MSFVERCFVTLTPAVAFQDNWHLHAIAHHLDLVRQGKIRRLIINLPPRSLKSIMASVAFPAFVLGHDPARRIICVSYAADLAAKHANDFRAVVEAPWYRRVFPGFALSRLKNTEAEVTTTRHGVRLATSVGGTLTGRGGNLIIIDDPIKPADALSEVRREAVNQWYNNTLLSRLDDKLNGAIVIVMQRVHMDDLVGFVTRQQAEPWTILTLPAIATHDQIIATGAGRSHTYRTGEVLHPAREPEALLDRYRQQLGSDVFSAQYQQEPVPPGGAMIKRAWVLRYDAPPQRASRSQIVQSWDTASKGGAENDWSVCTTWLIENNRFYLLNVHRGRHDYPELKQKALALAAQHKPTKILIEDAGTGTALIDELRRMSGSSIIRVRPERDKQTRMSIQSAKFEAGQVHLPRQAPWLAPFEAELFAFPGSRHDDQIDSVSQALANGISGYTLDGV</sequence>